<dbReference type="Proteomes" id="UP000286208">
    <property type="component" value="Unassembled WGS sequence"/>
</dbReference>
<dbReference type="EMBL" id="RKLP01000006">
    <property type="protein sequence ID" value="RVW09008.1"/>
    <property type="molecule type" value="Genomic_DNA"/>
</dbReference>
<protein>
    <recommendedName>
        <fullName evidence="5">Sensor domain-containing protein</fullName>
    </recommendedName>
</protein>
<feature type="compositionally biased region" description="Low complexity" evidence="1">
    <location>
        <begin position="22"/>
        <end position="38"/>
    </location>
</feature>
<dbReference type="AlphaFoldDB" id="A0A438BDF5"/>
<feature type="signal peptide" evidence="2">
    <location>
        <begin position="1"/>
        <end position="22"/>
    </location>
</feature>
<gene>
    <name evidence="3" type="ORF">EGT67_12645</name>
</gene>
<evidence type="ECO:0000256" key="1">
    <source>
        <dbReference type="SAM" id="MobiDB-lite"/>
    </source>
</evidence>
<name>A0A438BDF5_9NOCA</name>
<proteinExistence type="predicted"/>
<reference evidence="3 4" key="1">
    <citation type="submission" date="2018-11" db="EMBL/GenBank/DDBJ databases">
        <title>Rhodococcus spongicola sp. nov. and Rhodococcus xishaensis sp. nov. from marine sponges.</title>
        <authorList>
            <person name="Li L."/>
            <person name="Lin H.W."/>
        </authorList>
    </citation>
    <scope>NUCLEOTIDE SEQUENCE [LARGE SCALE GENOMIC DNA]</scope>
    <source>
        <strain evidence="3 4">CCTCC AB2014297</strain>
    </source>
</reference>
<dbReference type="RefSeq" id="WP_127916432.1">
    <property type="nucleotide sequence ID" value="NZ_RKLP01000006.1"/>
</dbReference>
<evidence type="ECO:0000313" key="3">
    <source>
        <dbReference type="EMBL" id="RVW09008.1"/>
    </source>
</evidence>
<dbReference type="OrthoDB" id="4546019at2"/>
<feature type="chain" id="PRO_5039059544" description="Sensor domain-containing protein" evidence="2">
    <location>
        <begin position="23"/>
        <end position="251"/>
    </location>
</feature>
<accession>A0A438BDF5</accession>
<evidence type="ECO:0000313" key="4">
    <source>
        <dbReference type="Proteomes" id="UP000286208"/>
    </source>
</evidence>
<organism evidence="3 4">
    <name type="scientific">Prescottella agglutinans</name>
    <dbReference type="NCBI Taxonomy" id="1644129"/>
    <lineage>
        <taxon>Bacteria</taxon>
        <taxon>Bacillati</taxon>
        <taxon>Actinomycetota</taxon>
        <taxon>Actinomycetes</taxon>
        <taxon>Mycobacteriales</taxon>
        <taxon>Nocardiaceae</taxon>
        <taxon>Prescottella</taxon>
    </lineage>
</organism>
<keyword evidence="2" id="KW-0732">Signal</keyword>
<feature type="region of interest" description="Disordered" evidence="1">
    <location>
        <begin position="78"/>
        <end position="104"/>
    </location>
</feature>
<feature type="region of interest" description="Disordered" evidence="1">
    <location>
        <begin position="22"/>
        <end position="57"/>
    </location>
</feature>
<evidence type="ECO:0008006" key="5">
    <source>
        <dbReference type="Google" id="ProtNLM"/>
    </source>
</evidence>
<sequence>MARLTRAAAATAALVALGAPLAACGSSSSPSDESTPSAVDLGPEVTAPETPSAGPITDTAALQAALPAATDLPAGFARLPATADPEPQATGDPEPDRSTTNPTRCANVADTVTRQVPGSVSSAEQNFTGPGFTSIDVDAAGYAGTGAADAFAAVQDTLRECTTFTGTDADGTSVQYRIDPLPQPAAGDASIAVRLTTTSEGFTLVSDVVLAVIDSTVVQVIATGPDGMDGDLSAAVARTTADRVHAVSPPQ</sequence>
<keyword evidence="4" id="KW-1185">Reference proteome</keyword>
<comment type="caution">
    <text evidence="3">The sequence shown here is derived from an EMBL/GenBank/DDBJ whole genome shotgun (WGS) entry which is preliminary data.</text>
</comment>
<evidence type="ECO:0000256" key="2">
    <source>
        <dbReference type="SAM" id="SignalP"/>
    </source>
</evidence>